<proteinExistence type="predicted"/>
<name>A0ABU7LHL5_9NOCA</name>
<evidence type="ECO:0000313" key="3">
    <source>
        <dbReference type="Proteomes" id="UP001336020"/>
    </source>
</evidence>
<accession>A0ABU7LHL5</accession>
<reference evidence="2 3" key="1">
    <citation type="submission" date="2023-07" db="EMBL/GenBank/DDBJ databases">
        <authorList>
            <person name="Girao M."/>
            <person name="Carvalho M.F."/>
        </authorList>
    </citation>
    <scope>NUCLEOTIDE SEQUENCE [LARGE SCALE GENOMIC DNA]</scope>
    <source>
        <strain evidence="2 3">YIM65754</strain>
    </source>
</reference>
<sequence length="163" mass="16834">MYRKVPGLVVTSFVAATAAALTLSAGAHANPLGSLDLDPPADPVETPFCSIEYPDPNQFDRTDTSDVTVASPAGGQVRFTFHTRSQTSAPYTQAASVTWANLDSGISGVGNTSARVGAGETTLTVPVQETGPGRITAVTRVTNTADNGQDVTTLDCSSEYTVP</sequence>
<dbReference type="EMBL" id="JAUTXY010000016">
    <property type="protein sequence ID" value="MEE2061053.1"/>
    <property type="molecule type" value="Genomic_DNA"/>
</dbReference>
<feature type="signal peptide" evidence="1">
    <location>
        <begin position="1"/>
        <end position="29"/>
    </location>
</feature>
<dbReference type="Proteomes" id="UP001336020">
    <property type="component" value="Unassembled WGS sequence"/>
</dbReference>
<gene>
    <name evidence="2" type="ORF">Q7514_26360</name>
</gene>
<dbReference type="RefSeq" id="WP_330136235.1">
    <property type="nucleotide sequence ID" value="NZ_JAUTXY010000016.1"/>
</dbReference>
<comment type="caution">
    <text evidence="2">The sequence shown here is derived from an EMBL/GenBank/DDBJ whole genome shotgun (WGS) entry which is preliminary data.</text>
</comment>
<protein>
    <submittedName>
        <fullName evidence="2">Uncharacterized protein</fullName>
    </submittedName>
</protein>
<organism evidence="2 3">
    <name type="scientific">Rhodococcus artemisiae</name>
    <dbReference type="NCBI Taxonomy" id="714159"/>
    <lineage>
        <taxon>Bacteria</taxon>
        <taxon>Bacillati</taxon>
        <taxon>Actinomycetota</taxon>
        <taxon>Actinomycetes</taxon>
        <taxon>Mycobacteriales</taxon>
        <taxon>Nocardiaceae</taxon>
        <taxon>Rhodococcus</taxon>
    </lineage>
</organism>
<keyword evidence="3" id="KW-1185">Reference proteome</keyword>
<keyword evidence="1" id="KW-0732">Signal</keyword>
<feature type="chain" id="PRO_5045569232" evidence="1">
    <location>
        <begin position="30"/>
        <end position="163"/>
    </location>
</feature>
<evidence type="ECO:0000313" key="2">
    <source>
        <dbReference type="EMBL" id="MEE2061053.1"/>
    </source>
</evidence>
<evidence type="ECO:0000256" key="1">
    <source>
        <dbReference type="SAM" id="SignalP"/>
    </source>
</evidence>